<dbReference type="AlphaFoldDB" id="A0A9P8PFZ3"/>
<protein>
    <recommendedName>
        <fullName evidence="3">Major facilitator superfamily (MFS) profile domain-containing protein</fullName>
    </recommendedName>
</protein>
<dbReference type="PANTHER" id="PTHR23520:SF5">
    <property type="entry name" value="TRANSPORTER, PUTATIVE (AFU_ORTHOLOGUE AFUA_3G04000)-RELATED"/>
    <property type="match status" value="1"/>
</dbReference>
<dbReference type="RefSeq" id="XP_046064719.1">
    <property type="nucleotide sequence ID" value="XM_046203352.1"/>
</dbReference>
<proteinExistence type="predicted"/>
<dbReference type="InterPro" id="IPR020846">
    <property type="entry name" value="MFS_dom"/>
</dbReference>
<dbReference type="PROSITE" id="PS50850">
    <property type="entry name" value="MFS"/>
    <property type="match status" value="1"/>
</dbReference>
<feature type="transmembrane region" description="Helical" evidence="2">
    <location>
        <begin position="111"/>
        <end position="130"/>
    </location>
</feature>
<comment type="subcellular location">
    <subcellularLocation>
        <location evidence="1">Membrane</location>
        <topology evidence="1">Multi-pass membrane protein</topology>
    </subcellularLocation>
</comment>
<comment type="caution">
    <text evidence="4">The sequence shown here is derived from an EMBL/GenBank/DDBJ whole genome shotgun (WGS) entry which is preliminary data.</text>
</comment>
<dbReference type="PANTHER" id="PTHR23520">
    <property type="entry name" value="TRANSPORTER, PUTATIVE (AFU_ORTHOLOGUE AFUA_3G04000)-RELATED"/>
    <property type="match status" value="1"/>
</dbReference>
<dbReference type="Proteomes" id="UP000769157">
    <property type="component" value="Unassembled WGS sequence"/>
</dbReference>
<dbReference type="Pfam" id="PF07690">
    <property type="entry name" value="MFS_1"/>
    <property type="match status" value="1"/>
</dbReference>
<organism evidence="4 5">
    <name type="scientific">Ogataea philodendri</name>
    <dbReference type="NCBI Taxonomy" id="1378263"/>
    <lineage>
        <taxon>Eukaryota</taxon>
        <taxon>Fungi</taxon>
        <taxon>Dikarya</taxon>
        <taxon>Ascomycota</taxon>
        <taxon>Saccharomycotina</taxon>
        <taxon>Pichiomycetes</taxon>
        <taxon>Pichiales</taxon>
        <taxon>Pichiaceae</taxon>
        <taxon>Ogataea</taxon>
    </lineage>
</organism>
<evidence type="ECO:0000313" key="4">
    <source>
        <dbReference type="EMBL" id="KAH3671543.1"/>
    </source>
</evidence>
<dbReference type="InterPro" id="IPR036259">
    <property type="entry name" value="MFS_trans_sf"/>
</dbReference>
<evidence type="ECO:0000256" key="1">
    <source>
        <dbReference type="ARBA" id="ARBA00004141"/>
    </source>
</evidence>
<feature type="transmembrane region" description="Helical" evidence="2">
    <location>
        <begin position="151"/>
        <end position="175"/>
    </location>
</feature>
<name>A0A9P8PFZ3_9ASCO</name>
<keyword evidence="2" id="KW-0472">Membrane</keyword>
<dbReference type="Gene3D" id="1.20.1250.20">
    <property type="entry name" value="MFS general substrate transporter like domains"/>
    <property type="match status" value="2"/>
</dbReference>
<evidence type="ECO:0000259" key="3">
    <source>
        <dbReference type="PROSITE" id="PS50850"/>
    </source>
</evidence>
<evidence type="ECO:0000256" key="2">
    <source>
        <dbReference type="SAM" id="Phobius"/>
    </source>
</evidence>
<keyword evidence="5" id="KW-1185">Reference proteome</keyword>
<gene>
    <name evidence="4" type="ORF">OGAPHI_000246</name>
</gene>
<dbReference type="InterPro" id="IPR011701">
    <property type="entry name" value="MFS"/>
</dbReference>
<accession>A0A9P8PFZ3</accession>
<feature type="transmembrane region" description="Helical" evidence="2">
    <location>
        <begin position="30"/>
        <end position="47"/>
    </location>
</feature>
<feature type="transmembrane region" description="Helical" evidence="2">
    <location>
        <begin position="187"/>
        <end position="206"/>
    </location>
</feature>
<dbReference type="GO" id="GO:0016020">
    <property type="term" value="C:membrane"/>
    <property type="evidence" value="ECO:0007669"/>
    <property type="project" value="UniProtKB-SubCell"/>
</dbReference>
<feature type="transmembrane region" description="Helical" evidence="2">
    <location>
        <begin position="252"/>
        <end position="279"/>
    </location>
</feature>
<feature type="transmembrane region" description="Helical" evidence="2">
    <location>
        <begin position="323"/>
        <end position="349"/>
    </location>
</feature>
<feature type="transmembrane region" description="Helical" evidence="2">
    <location>
        <begin position="406"/>
        <end position="429"/>
    </location>
</feature>
<sequence>MNLTDLLDEIGFWTIVQSPRDIRLVFISKLLRSFSYGGVNFMLALYLKTVGFDPSSIGIFISVGMLGDLLKTSYLGFYMDHYGRQKMMFRCYLGMMATNFVFLLTTYKPALWVAVFCGIFSVGGLEISIFRPCEQTIIAQLGQISARSDYFTWYALTGNLLTALGSGFNGALIWALQNKFQWSDLQAYKSVFFVMILLTLLMLATCRQYSQEIELVKEEIERPKTADSEFEIDEPKPTTTFQLMQSPRFVRILQVVILYFIDALCKSIVIDSWIAYYIVQRFQTDTKTVGNIFLFTRCVSAVMSLVGNVCCKRYGPIKTMLFTHFPCSVFVCLIPFAPNLWVMLIFLVFRSTFSSMDMGSKFVFLSAITENHERSAALALQNSLRTFGQVIAPIATGIMTNHDSQWLSFVISAVARVIFYEGGILLLFWKDRHSIGL</sequence>
<reference evidence="4" key="2">
    <citation type="submission" date="2021-01" db="EMBL/GenBank/DDBJ databases">
        <authorList>
            <person name="Schikora-Tamarit M.A."/>
        </authorList>
    </citation>
    <scope>NUCLEOTIDE SEQUENCE</scope>
    <source>
        <strain evidence="4">CBS6075</strain>
    </source>
</reference>
<reference evidence="4" key="1">
    <citation type="journal article" date="2021" name="Open Biol.">
        <title>Shared evolutionary footprints suggest mitochondrial oxidative damage underlies multiple complex I losses in fungi.</title>
        <authorList>
            <person name="Schikora-Tamarit M.A."/>
            <person name="Marcet-Houben M."/>
            <person name="Nosek J."/>
            <person name="Gabaldon T."/>
        </authorList>
    </citation>
    <scope>NUCLEOTIDE SEQUENCE</scope>
    <source>
        <strain evidence="4">CBS6075</strain>
    </source>
</reference>
<dbReference type="EMBL" id="JAEUBE010000055">
    <property type="protein sequence ID" value="KAH3671543.1"/>
    <property type="molecule type" value="Genomic_DNA"/>
</dbReference>
<dbReference type="GeneID" id="70232214"/>
<keyword evidence="2" id="KW-0812">Transmembrane</keyword>
<dbReference type="SUPFAM" id="SSF103473">
    <property type="entry name" value="MFS general substrate transporter"/>
    <property type="match status" value="1"/>
</dbReference>
<dbReference type="GO" id="GO:0022857">
    <property type="term" value="F:transmembrane transporter activity"/>
    <property type="evidence" value="ECO:0007669"/>
    <property type="project" value="InterPro"/>
</dbReference>
<dbReference type="OrthoDB" id="10027823at2759"/>
<keyword evidence="2" id="KW-1133">Transmembrane helix</keyword>
<feature type="transmembrane region" description="Helical" evidence="2">
    <location>
        <begin position="59"/>
        <end position="77"/>
    </location>
</feature>
<evidence type="ECO:0000313" key="5">
    <source>
        <dbReference type="Proteomes" id="UP000769157"/>
    </source>
</evidence>
<feature type="domain" description="Major facilitator superfamily (MFS) profile" evidence="3">
    <location>
        <begin position="21"/>
        <end position="434"/>
    </location>
</feature>